<feature type="compositionally biased region" description="Low complexity" evidence="1">
    <location>
        <begin position="96"/>
        <end position="113"/>
    </location>
</feature>
<protein>
    <submittedName>
        <fullName evidence="2">Predicted protein</fullName>
    </submittedName>
</protein>
<name>F2EC92_HORVV</name>
<feature type="region of interest" description="Disordered" evidence="1">
    <location>
        <begin position="1"/>
        <end position="51"/>
    </location>
</feature>
<evidence type="ECO:0000313" key="2">
    <source>
        <dbReference type="EMBL" id="BAK04964.1"/>
    </source>
</evidence>
<dbReference type="AlphaFoldDB" id="F2EC92"/>
<accession>F2EC92</accession>
<feature type="region of interest" description="Disordered" evidence="1">
    <location>
        <begin position="94"/>
        <end position="113"/>
    </location>
</feature>
<organism evidence="2">
    <name type="scientific">Hordeum vulgare subsp. vulgare</name>
    <name type="common">Domesticated barley</name>
    <dbReference type="NCBI Taxonomy" id="112509"/>
    <lineage>
        <taxon>Eukaryota</taxon>
        <taxon>Viridiplantae</taxon>
        <taxon>Streptophyta</taxon>
        <taxon>Embryophyta</taxon>
        <taxon>Tracheophyta</taxon>
        <taxon>Spermatophyta</taxon>
        <taxon>Magnoliopsida</taxon>
        <taxon>Liliopsida</taxon>
        <taxon>Poales</taxon>
        <taxon>Poaceae</taxon>
        <taxon>BOP clade</taxon>
        <taxon>Pooideae</taxon>
        <taxon>Triticodae</taxon>
        <taxon>Triticeae</taxon>
        <taxon>Hordeinae</taxon>
        <taxon>Hordeum</taxon>
    </lineage>
</organism>
<evidence type="ECO:0000256" key="1">
    <source>
        <dbReference type="SAM" id="MobiDB-lite"/>
    </source>
</evidence>
<reference evidence="2" key="1">
    <citation type="journal article" date="2011" name="Plant Physiol.">
        <title>Comprehensive sequence analysis of 24,783 barley full-length cDNAs derived from 12 clone libraries.</title>
        <authorList>
            <person name="Matsumoto T."/>
            <person name="Tanaka T."/>
            <person name="Sakai H."/>
            <person name="Amano N."/>
            <person name="Kanamori H."/>
            <person name="Kurita K."/>
            <person name="Kikuta A."/>
            <person name="Kamiya K."/>
            <person name="Yamamoto M."/>
            <person name="Ikawa H."/>
            <person name="Fujii N."/>
            <person name="Hori K."/>
            <person name="Itoh T."/>
            <person name="Sato K."/>
        </authorList>
    </citation>
    <scope>NUCLEOTIDE SEQUENCE</scope>
    <source>
        <tissue evidence="2">Seed</tissue>
    </source>
</reference>
<feature type="compositionally biased region" description="Basic and acidic residues" evidence="1">
    <location>
        <begin position="1"/>
        <end position="23"/>
    </location>
</feature>
<dbReference type="EMBL" id="AK373767">
    <property type="protein sequence ID" value="BAK04964.1"/>
    <property type="molecule type" value="mRNA"/>
</dbReference>
<proteinExistence type="evidence at transcript level"/>
<feature type="compositionally biased region" description="Basic residues" evidence="1">
    <location>
        <begin position="24"/>
        <end position="34"/>
    </location>
</feature>
<sequence length="123" mass="13919">MCGWPRTRESDAAKSPEAVDRRRTAVAHRQRQRQQRSLAHMCDHAPSGQTNPAFQLRDASLVPIPNRHDCCRPPTTQTMDAPPRATTPRCCRRRCPSLGRPSPPRSRSSARPLHLLCRHRITG</sequence>